<dbReference type="RefSeq" id="WP_217287558.1">
    <property type="nucleotide sequence ID" value="NZ_CP077683.1"/>
</dbReference>
<dbReference type="PROSITE" id="PS51125">
    <property type="entry name" value="NHL"/>
    <property type="match status" value="2"/>
</dbReference>
<evidence type="ECO:0000256" key="1">
    <source>
        <dbReference type="ARBA" id="ARBA00022737"/>
    </source>
</evidence>
<evidence type="ECO:0000256" key="2">
    <source>
        <dbReference type="PROSITE-ProRule" id="PRU00504"/>
    </source>
</evidence>
<sequence>MLKEIAPRLAVAAFALSLLAGCASGEKTVKQFWPPPPDAPRIQYLQKISDSTDVVGKKSISLIDLGKEEEKTIPIMKPYGIAVHKGVIYLCDTIQAQVVILDPPRKKASVLSGNKGPGQLTKPLTITVDADGFIFVADSARKCVMKYAPDGAFVSKIGADENMKPVSLASDDLYLYVLDSAQGLVRVYDRKTSAPVRTFGQEGEERGKLFTPLGLGVTKTGDVYVTNLDGRILHFDRDGHPQRAFGKLGTALSEFNRPRAITFDDNGIMYIVDAASQDVRLLTDQFQLLMGFGEPGTAGSLNVPSGIAISRDDLAYYQQFADPDFVLEQVLFAVSQFGTSKVSVYGFGKKKGVDYEGLVKERQDEIRKAEEAILKAKAAQEAKDKETKAAQDGKDKEAKAAQEGKDKAAGQGAPQQAPAAPRAAK</sequence>
<dbReference type="PANTHER" id="PTHR24104:SF25">
    <property type="entry name" value="PROTEIN LIN-41"/>
    <property type="match status" value="1"/>
</dbReference>
<dbReference type="Proteomes" id="UP000683559">
    <property type="component" value="Chromosome"/>
</dbReference>
<evidence type="ECO:0000313" key="5">
    <source>
        <dbReference type="Proteomes" id="UP000683559"/>
    </source>
</evidence>
<proteinExistence type="predicted"/>
<accession>A0ABX8LFZ8</accession>
<feature type="compositionally biased region" description="Basic and acidic residues" evidence="3">
    <location>
        <begin position="377"/>
        <end position="408"/>
    </location>
</feature>
<feature type="region of interest" description="Disordered" evidence="3">
    <location>
        <begin position="377"/>
        <end position="425"/>
    </location>
</feature>
<evidence type="ECO:0008006" key="6">
    <source>
        <dbReference type="Google" id="ProtNLM"/>
    </source>
</evidence>
<dbReference type="PROSITE" id="PS51257">
    <property type="entry name" value="PROKAR_LIPOPROTEIN"/>
    <property type="match status" value="1"/>
</dbReference>
<feature type="repeat" description="NHL" evidence="2">
    <location>
        <begin position="107"/>
        <end position="150"/>
    </location>
</feature>
<name>A0ABX8LFZ8_9BACT</name>
<feature type="repeat" description="NHL" evidence="2">
    <location>
        <begin position="196"/>
        <end position="238"/>
    </location>
</feature>
<feature type="compositionally biased region" description="Low complexity" evidence="3">
    <location>
        <begin position="409"/>
        <end position="425"/>
    </location>
</feature>
<keyword evidence="5" id="KW-1185">Reference proteome</keyword>
<reference evidence="4 5" key="1">
    <citation type="submission" date="2021-06" db="EMBL/GenBank/DDBJ databases">
        <title>Gemonas diversity in paddy soil.</title>
        <authorList>
            <person name="Liu G."/>
        </authorList>
    </citation>
    <scope>NUCLEOTIDE SEQUENCE [LARGE SCALE GENOMIC DNA]</scope>
    <source>
        <strain evidence="4 5">RG2</strain>
    </source>
</reference>
<organism evidence="4 5">
    <name type="scientific">Geomonas subterranea</name>
    <dbReference type="NCBI Taxonomy" id="2847989"/>
    <lineage>
        <taxon>Bacteria</taxon>
        <taxon>Pseudomonadati</taxon>
        <taxon>Thermodesulfobacteriota</taxon>
        <taxon>Desulfuromonadia</taxon>
        <taxon>Geobacterales</taxon>
        <taxon>Geobacteraceae</taxon>
        <taxon>Geomonas</taxon>
    </lineage>
</organism>
<protein>
    <recommendedName>
        <fullName evidence="6">NHL repeat-containing protein</fullName>
    </recommendedName>
</protein>
<gene>
    <name evidence="4" type="ORF">KP001_21765</name>
</gene>
<dbReference type="EMBL" id="CP077683">
    <property type="protein sequence ID" value="QXE90965.1"/>
    <property type="molecule type" value="Genomic_DNA"/>
</dbReference>
<dbReference type="InterPro" id="IPR050952">
    <property type="entry name" value="TRIM-NHL_E3_ligases"/>
</dbReference>
<evidence type="ECO:0000313" key="4">
    <source>
        <dbReference type="EMBL" id="QXE90965.1"/>
    </source>
</evidence>
<evidence type="ECO:0000256" key="3">
    <source>
        <dbReference type="SAM" id="MobiDB-lite"/>
    </source>
</evidence>
<dbReference type="InterPro" id="IPR001258">
    <property type="entry name" value="NHL_repeat"/>
</dbReference>
<keyword evidence="1" id="KW-0677">Repeat</keyword>
<dbReference type="PANTHER" id="PTHR24104">
    <property type="entry name" value="E3 UBIQUITIN-PROTEIN LIGASE NHLRC1-RELATED"/>
    <property type="match status" value="1"/>
</dbReference>